<evidence type="ECO:0000256" key="1">
    <source>
        <dbReference type="ARBA" id="ARBA00023015"/>
    </source>
</evidence>
<dbReference type="Gene3D" id="1.10.357.10">
    <property type="entry name" value="Tetracycline Repressor, domain 2"/>
    <property type="match status" value="1"/>
</dbReference>
<evidence type="ECO:0000313" key="6">
    <source>
        <dbReference type="EMBL" id="MWA01550.1"/>
    </source>
</evidence>
<keyword evidence="7" id="KW-1185">Reference proteome</keyword>
<reference evidence="6" key="1">
    <citation type="submission" date="2019-12" db="EMBL/GenBank/DDBJ databases">
        <title>Actinomadura physcomitrii sp. nov., a novel actinomycete isolated from moss [Physcomitrium sphaericum (Ludw) Fuernr].</title>
        <authorList>
            <person name="Zhuang X."/>
        </authorList>
    </citation>
    <scope>NUCLEOTIDE SEQUENCE [LARGE SCALE GENOMIC DNA]</scope>
    <source>
        <strain evidence="6">LD22</strain>
    </source>
</reference>
<dbReference type="PRINTS" id="PR00455">
    <property type="entry name" value="HTHTETR"/>
</dbReference>
<dbReference type="PROSITE" id="PS50977">
    <property type="entry name" value="HTH_TETR_2"/>
    <property type="match status" value="1"/>
</dbReference>
<dbReference type="InterPro" id="IPR001647">
    <property type="entry name" value="HTH_TetR"/>
</dbReference>
<organism evidence="6 7">
    <name type="scientific">Actinomadura physcomitrii</name>
    <dbReference type="NCBI Taxonomy" id="2650748"/>
    <lineage>
        <taxon>Bacteria</taxon>
        <taxon>Bacillati</taxon>
        <taxon>Actinomycetota</taxon>
        <taxon>Actinomycetes</taxon>
        <taxon>Streptosporangiales</taxon>
        <taxon>Thermomonosporaceae</taxon>
        <taxon>Actinomadura</taxon>
    </lineage>
</organism>
<feature type="domain" description="HTH tetR-type" evidence="5">
    <location>
        <begin position="11"/>
        <end position="71"/>
    </location>
</feature>
<dbReference type="InterPro" id="IPR050109">
    <property type="entry name" value="HTH-type_TetR-like_transc_reg"/>
</dbReference>
<proteinExistence type="predicted"/>
<name>A0A6I4M9F4_9ACTN</name>
<protein>
    <submittedName>
        <fullName evidence="6">TetR family transcriptional regulator</fullName>
    </submittedName>
</protein>
<evidence type="ECO:0000256" key="4">
    <source>
        <dbReference type="PROSITE-ProRule" id="PRU00335"/>
    </source>
</evidence>
<comment type="caution">
    <text evidence="6">The sequence shown here is derived from an EMBL/GenBank/DDBJ whole genome shotgun (WGS) entry which is preliminary data.</text>
</comment>
<dbReference type="InterPro" id="IPR036271">
    <property type="entry name" value="Tet_transcr_reg_TetR-rel_C_sf"/>
</dbReference>
<dbReference type="InterPro" id="IPR009057">
    <property type="entry name" value="Homeodomain-like_sf"/>
</dbReference>
<dbReference type="GO" id="GO:0000976">
    <property type="term" value="F:transcription cis-regulatory region binding"/>
    <property type="evidence" value="ECO:0007669"/>
    <property type="project" value="TreeGrafter"/>
</dbReference>
<keyword evidence="2 4" id="KW-0238">DNA-binding</keyword>
<gene>
    <name evidence="6" type="ORF">F8568_014415</name>
</gene>
<feature type="DNA-binding region" description="H-T-H motif" evidence="4">
    <location>
        <begin position="34"/>
        <end position="53"/>
    </location>
</feature>
<evidence type="ECO:0000313" key="7">
    <source>
        <dbReference type="Proteomes" id="UP000462055"/>
    </source>
</evidence>
<dbReference type="InterPro" id="IPR049484">
    <property type="entry name" value="Rv0078-like_C"/>
</dbReference>
<dbReference type="EMBL" id="WBMS02000009">
    <property type="protein sequence ID" value="MWA01550.1"/>
    <property type="molecule type" value="Genomic_DNA"/>
</dbReference>
<dbReference type="AlphaFoldDB" id="A0A6I4M9F4"/>
<dbReference type="GO" id="GO:0003700">
    <property type="term" value="F:DNA-binding transcription factor activity"/>
    <property type="evidence" value="ECO:0007669"/>
    <property type="project" value="TreeGrafter"/>
</dbReference>
<dbReference type="PANTHER" id="PTHR30055:SF234">
    <property type="entry name" value="HTH-TYPE TRANSCRIPTIONAL REGULATOR BETI"/>
    <property type="match status" value="1"/>
</dbReference>
<dbReference type="Proteomes" id="UP000462055">
    <property type="component" value="Unassembled WGS sequence"/>
</dbReference>
<evidence type="ECO:0000256" key="2">
    <source>
        <dbReference type="ARBA" id="ARBA00023125"/>
    </source>
</evidence>
<evidence type="ECO:0000259" key="5">
    <source>
        <dbReference type="PROSITE" id="PS50977"/>
    </source>
</evidence>
<dbReference type="PANTHER" id="PTHR30055">
    <property type="entry name" value="HTH-TYPE TRANSCRIPTIONAL REGULATOR RUTR"/>
    <property type="match status" value="1"/>
</dbReference>
<dbReference type="SUPFAM" id="SSF48498">
    <property type="entry name" value="Tetracyclin repressor-like, C-terminal domain"/>
    <property type="match status" value="1"/>
</dbReference>
<dbReference type="RefSeq" id="WP_151594018.1">
    <property type="nucleotide sequence ID" value="NZ_WBMS02000009.1"/>
</dbReference>
<accession>A0A6I4M9F4</accession>
<evidence type="ECO:0000256" key="3">
    <source>
        <dbReference type="ARBA" id="ARBA00023163"/>
    </source>
</evidence>
<keyword evidence="3" id="KW-0804">Transcription</keyword>
<sequence length="200" mass="21510">MTPSRRAQHAADTRAALLSAARALFAERGYAATGTEDVVAAARVTRGALYHHFRDKAALFGAVVEQVGAELAERLIRQQLDRPAAGGPLDQIRDGLAAFLDTCVDSDFQRLVLVEGPIVLGADAWNDLAERHGLRLLTEWLERAMDAGELDRQPAEVLARLIVAMIIEASLVIARAADQASARAEVGAVLDRTLRGLRPG</sequence>
<dbReference type="Pfam" id="PF21351">
    <property type="entry name" value="TetR_C_41"/>
    <property type="match status" value="1"/>
</dbReference>
<dbReference type="Pfam" id="PF00440">
    <property type="entry name" value="TetR_N"/>
    <property type="match status" value="1"/>
</dbReference>
<keyword evidence="1" id="KW-0805">Transcription regulation</keyword>
<dbReference type="SUPFAM" id="SSF46689">
    <property type="entry name" value="Homeodomain-like"/>
    <property type="match status" value="1"/>
</dbReference>